<feature type="transmembrane region" description="Helical" evidence="5">
    <location>
        <begin position="159"/>
        <end position="185"/>
    </location>
</feature>
<keyword evidence="2 5" id="KW-0812">Transmembrane</keyword>
<name>A0ABM8NDV9_9BURK</name>
<accession>A0ABM8NDV9</accession>
<dbReference type="Pfam" id="PF04172">
    <property type="entry name" value="LrgB"/>
    <property type="match status" value="1"/>
</dbReference>
<dbReference type="InterPro" id="IPR007300">
    <property type="entry name" value="CidB/LrgB"/>
</dbReference>
<feature type="transmembrane region" description="Helical" evidence="5">
    <location>
        <begin position="192"/>
        <end position="210"/>
    </location>
</feature>
<evidence type="ECO:0000256" key="1">
    <source>
        <dbReference type="ARBA" id="ARBA00004141"/>
    </source>
</evidence>
<evidence type="ECO:0000256" key="4">
    <source>
        <dbReference type="ARBA" id="ARBA00023136"/>
    </source>
</evidence>
<feature type="transmembrane region" description="Helical" evidence="5">
    <location>
        <begin position="216"/>
        <end position="241"/>
    </location>
</feature>
<evidence type="ECO:0000256" key="3">
    <source>
        <dbReference type="ARBA" id="ARBA00022989"/>
    </source>
</evidence>
<feature type="transmembrane region" description="Helical" evidence="5">
    <location>
        <begin position="12"/>
        <end position="32"/>
    </location>
</feature>
<feature type="transmembrane region" description="Helical" evidence="5">
    <location>
        <begin position="101"/>
        <end position="127"/>
    </location>
</feature>
<comment type="caution">
    <text evidence="6">The sequence shown here is derived from an EMBL/GenBank/DDBJ whole genome shotgun (WGS) entry which is preliminary data.</text>
</comment>
<evidence type="ECO:0000256" key="2">
    <source>
        <dbReference type="ARBA" id="ARBA00022692"/>
    </source>
</evidence>
<gene>
    <name evidence="6" type="primary">yohK_2</name>
    <name evidence="6" type="ORF">LMG27952_01081</name>
</gene>
<evidence type="ECO:0000313" key="6">
    <source>
        <dbReference type="EMBL" id="CAD6518922.1"/>
    </source>
</evidence>
<evidence type="ECO:0000313" key="7">
    <source>
        <dbReference type="Proteomes" id="UP000656319"/>
    </source>
</evidence>
<sequence>MPEHTAPAFMGVWLTSSDVPAIAATIGVYLLACWIHQRCRRNPLANPVAIAVLLLTGLLKLAGIPYQAYFEHARLIHFLLGPAIVALAVPLHRQLHKLREAFVPLVFGLLAGSCVAVVSAVAIAVLFGCQPATVASLAPKSVTAAIGMLISAKVGGMPALTAAIVIATGISGAVMGTFVLGVLGIRRDDARGFAIGVAAHGIGTARAFQISEEAGAFAGLGMAMNGTISALVLPFVLPMVIAHVA</sequence>
<dbReference type="Proteomes" id="UP000656319">
    <property type="component" value="Unassembled WGS sequence"/>
</dbReference>
<dbReference type="PANTHER" id="PTHR30249:SF0">
    <property type="entry name" value="PLASTIDAL GLYCOLATE_GLYCERATE TRANSLOCATOR 1, CHLOROPLASTIC"/>
    <property type="match status" value="1"/>
</dbReference>
<keyword evidence="7" id="KW-1185">Reference proteome</keyword>
<dbReference type="PANTHER" id="PTHR30249">
    <property type="entry name" value="PUTATIVE SEROTONIN TRANSPORTER"/>
    <property type="match status" value="1"/>
</dbReference>
<reference evidence="6 7" key="1">
    <citation type="submission" date="2020-10" db="EMBL/GenBank/DDBJ databases">
        <authorList>
            <person name="Peeters C."/>
        </authorList>
    </citation>
    <scope>NUCLEOTIDE SEQUENCE [LARGE SCALE GENOMIC DNA]</scope>
    <source>
        <strain evidence="6 7">LMG 27952</strain>
    </source>
</reference>
<feature type="transmembrane region" description="Helical" evidence="5">
    <location>
        <begin position="72"/>
        <end position="89"/>
    </location>
</feature>
<feature type="transmembrane region" description="Helical" evidence="5">
    <location>
        <begin position="44"/>
        <end position="66"/>
    </location>
</feature>
<proteinExistence type="predicted"/>
<dbReference type="RefSeq" id="WP_201694862.1">
    <property type="nucleotide sequence ID" value="NZ_CAJHCQ010000002.1"/>
</dbReference>
<comment type="subcellular location">
    <subcellularLocation>
        <location evidence="1">Membrane</location>
        <topology evidence="1">Multi-pass membrane protein</topology>
    </subcellularLocation>
</comment>
<evidence type="ECO:0000256" key="5">
    <source>
        <dbReference type="SAM" id="Phobius"/>
    </source>
</evidence>
<keyword evidence="3 5" id="KW-1133">Transmembrane helix</keyword>
<organism evidence="6 7">
    <name type="scientific">Paraburkholderia hiiakae</name>
    <dbReference type="NCBI Taxonomy" id="1081782"/>
    <lineage>
        <taxon>Bacteria</taxon>
        <taxon>Pseudomonadati</taxon>
        <taxon>Pseudomonadota</taxon>
        <taxon>Betaproteobacteria</taxon>
        <taxon>Burkholderiales</taxon>
        <taxon>Burkholderiaceae</taxon>
        <taxon>Paraburkholderia</taxon>
    </lineage>
</organism>
<keyword evidence="4 5" id="KW-0472">Membrane</keyword>
<protein>
    <submittedName>
        <fullName evidence="6">Inner membrane protein YohK</fullName>
    </submittedName>
</protein>
<dbReference type="EMBL" id="CAJHCQ010000002">
    <property type="protein sequence ID" value="CAD6518922.1"/>
    <property type="molecule type" value="Genomic_DNA"/>
</dbReference>